<dbReference type="Pfam" id="PF00037">
    <property type="entry name" value="Fer4"/>
    <property type="match status" value="1"/>
</dbReference>
<dbReference type="Proteomes" id="UP000283678">
    <property type="component" value="Unassembled WGS sequence"/>
</dbReference>
<evidence type="ECO:0000313" key="6">
    <source>
        <dbReference type="Proteomes" id="UP000283678"/>
    </source>
</evidence>
<gene>
    <name evidence="5" type="ORF">DWW04_20650</name>
</gene>
<dbReference type="AlphaFoldDB" id="A0A412YU82"/>
<dbReference type="GO" id="GO:0051536">
    <property type="term" value="F:iron-sulfur cluster binding"/>
    <property type="evidence" value="ECO:0007669"/>
    <property type="project" value="UniProtKB-KW"/>
</dbReference>
<name>A0A412YU82_9BACT</name>
<sequence>GIFNFSKKRHKKICKLHVVNTERCIGCGACENLCPARPFSAIYVEGHEAHRVI</sequence>
<dbReference type="InterPro" id="IPR017896">
    <property type="entry name" value="4Fe4S_Fe-S-bd"/>
</dbReference>
<accession>A0A412YU82</accession>
<protein>
    <recommendedName>
        <fullName evidence="4">4Fe-4S ferredoxin-type domain-containing protein</fullName>
    </recommendedName>
</protein>
<dbReference type="GO" id="GO:0046872">
    <property type="term" value="F:metal ion binding"/>
    <property type="evidence" value="ECO:0007669"/>
    <property type="project" value="UniProtKB-KW"/>
</dbReference>
<comment type="caution">
    <text evidence="5">The sequence shown here is derived from an EMBL/GenBank/DDBJ whole genome shotgun (WGS) entry which is preliminary data.</text>
</comment>
<dbReference type="SUPFAM" id="SSF54862">
    <property type="entry name" value="4Fe-4S ferredoxins"/>
    <property type="match status" value="1"/>
</dbReference>
<dbReference type="PROSITE" id="PS51379">
    <property type="entry name" value="4FE4S_FER_2"/>
    <property type="match status" value="1"/>
</dbReference>
<keyword evidence="1" id="KW-0479">Metal-binding</keyword>
<feature type="domain" description="4Fe-4S ferredoxin-type" evidence="4">
    <location>
        <begin position="15"/>
        <end position="47"/>
    </location>
</feature>
<evidence type="ECO:0000256" key="3">
    <source>
        <dbReference type="ARBA" id="ARBA00023014"/>
    </source>
</evidence>
<dbReference type="EMBL" id="QRZL01000032">
    <property type="protein sequence ID" value="RGV69943.1"/>
    <property type="molecule type" value="Genomic_DNA"/>
</dbReference>
<dbReference type="PROSITE" id="PS00198">
    <property type="entry name" value="4FE4S_FER_1"/>
    <property type="match status" value="1"/>
</dbReference>
<dbReference type="InterPro" id="IPR017900">
    <property type="entry name" value="4Fe4S_Fe_S_CS"/>
</dbReference>
<evidence type="ECO:0000259" key="4">
    <source>
        <dbReference type="PROSITE" id="PS51379"/>
    </source>
</evidence>
<keyword evidence="2" id="KW-0408">Iron</keyword>
<evidence type="ECO:0000256" key="1">
    <source>
        <dbReference type="ARBA" id="ARBA00022723"/>
    </source>
</evidence>
<keyword evidence="3" id="KW-0411">Iron-sulfur</keyword>
<proteinExistence type="predicted"/>
<reference evidence="5 6" key="1">
    <citation type="submission" date="2018-08" db="EMBL/GenBank/DDBJ databases">
        <title>A genome reference for cultivated species of the human gut microbiota.</title>
        <authorList>
            <person name="Zou Y."/>
            <person name="Xue W."/>
            <person name="Luo G."/>
        </authorList>
    </citation>
    <scope>NUCLEOTIDE SEQUENCE [LARGE SCALE GENOMIC DNA]</scope>
    <source>
        <strain evidence="5 6">AF14-1AC</strain>
    </source>
</reference>
<feature type="non-terminal residue" evidence="5">
    <location>
        <position position="1"/>
    </location>
</feature>
<dbReference type="Gene3D" id="3.30.70.20">
    <property type="match status" value="1"/>
</dbReference>
<evidence type="ECO:0000256" key="2">
    <source>
        <dbReference type="ARBA" id="ARBA00023004"/>
    </source>
</evidence>
<organism evidence="5 6">
    <name type="scientific">Phocaeicola dorei</name>
    <dbReference type="NCBI Taxonomy" id="357276"/>
    <lineage>
        <taxon>Bacteria</taxon>
        <taxon>Pseudomonadati</taxon>
        <taxon>Bacteroidota</taxon>
        <taxon>Bacteroidia</taxon>
        <taxon>Bacteroidales</taxon>
        <taxon>Bacteroidaceae</taxon>
        <taxon>Phocaeicola</taxon>
    </lineage>
</organism>
<evidence type="ECO:0000313" key="5">
    <source>
        <dbReference type="EMBL" id="RGV69943.1"/>
    </source>
</evidence>